<dbReference type="InterPro" id="IPR036961">
    <property type="entry name" value="Kinesin_motor_dom_sf"/>
</dbReference>
<dbReference type="GO" id="GO:0016020">
    <property type="term" value="C:membrane"/>
    <property type="evidence" value="ECO:0007669"/>
    <property type="project" value="TreeGrafter"/>
</dbReference>
<dbReference type="Gene3D" id="2.40.160.110">
    <property type="match status" value="1"/>
</dbReference>
<dbReference type="Gene3D" id="1.10.10.820">
    <property type="match status" value="1"/>
</dbReference>
<protein>
    <submittedName>
        <fullName evidence="14">Myosin motor domain-containing protein</fullName>
    </submittedName>
</protein>
<keyword evidence="11" id="KW-0472">Membrane</keyword>
<dbReference type="PROSITE" id="PS51456">
    <property type="entry name" value="MYOSIN_MOTOR"/>
    <property type="match status" value="1"/>
</dbReference>
<dbReference type="InterPro" id="IPR001609">
    <property type="entry name" value="Myosin_head_motor_dom-like"/>
</dbReference>
<evidence type="ECO:0000256" key="1">
    <source>
        <dbReference type="ARBA" id="ARBA00008314"/>
    </source>
</evidence>
<comment type="similarity">
    <text evidence="1 8">Belongs to the TRAFAC class myosin-kinesin ATPase superfamily. Myosin family.</text>
</comment>
<evidence type="ECO:0000256" key="11">
    <source>
        <dbReference type="SAM" id="Phobius"/>
    </source>
</evidence>
<keyword evidence="6 8" id="KW-0505">Motor protein</keyword>
<feature type="binding site" evidence="8">
    <location>
        <begin position="435"/>
        <end position="442"/>
    </location>
    <ligand>
        <name>ATP</name>
        <dbReference type="ChEBI" id="CHEBI:30616"/>
    </ligand>
</feature>
<sequence>MSVDGAGANRGRWQVTYPGTNDSCIVMHAKIDLSLTYHDKAKGLKTVKLPIPSDAKVNTNNSSCDTLVWIQGQPIKTQILQIEPYPDWNIRFAFSTEDILNAKNHEFVLYQVNVTAKYATMRDQFPDSEEDVHVYVQPVDLKNPPLLADTIFAHRSHSYYCPSEQKFFINKNVDEMASWVKSAYTMFYLILIYIFEMTVILSAKFYSFKISLLQVEAYKTSPSDTFDQREICPVDQRVTDMVPIIVGGCLAGLIVFTLVVYLVYRNCLPPEVLNLTNPHSHYENKTILEDDESSDRSGNDQSRPYDSKKIVGCLMLKKVMWQESSRRIKAEMIQEMNPPKFEKTEDMSNLTFLNDASVLYNLRSRYASMLIYTYSGLFCVVINPYKRLPIYTDSVARMFMGKRRTEMPPHLFAVSDEAYRNMLQNHENQSMLITGESGAGKTENTKKVIAYFAAVGASQQEQFGKKEGTGTNKVTLEDQIVQTNPVLEAFGKWFCHKIFKCYLKNQLIFLIAHSRHLILSQVMPKLLEITTHHASESLFEFTFRKRDGWPPATLNIMFLDQILTTSTCLDLLEKSRVIRQAPGERCYHIFYQVFSGYIPTLTKTLLLDKPIKDYWFIAQAELSIDGVNDKLTDEAFNILKFSSEEKMNCYKLVSAMMHMGNMKFKQRPREEQAEPDGTDGIKSFRKSKTVIITMYFASFRLLGPLEPCQKVFTHVFSTGWLKSVIRHSIRRESIEITLLVFLILLDSRFSISLPKENRLKGNCNDGSPRERKKLTDENFRVGLTKILQRNVRSWSLLRTWSWFKLYGKVKFISNCLTQFNRLKYFALIFRILTYLYARVRPKNWRRNTRFGLYRTKCANRMITSLSLIRKGRIKKRQTSTLDFCCKIKGKSLERTSINLHKICHSFSHLLTKESRQRADRARADQQAEYDELTDQLEEQARATTAQIELGKKKNYQTKLNNCKNKGGVLKRRKLKCRFAEEESRERQNLNNLSKTLRSRT</sequence>
<evidence type="ECO:0000256" key="3">
    <source>
        <dbReference type="ARBA" id="ARBA00022840"/>
    </source>
</evidence>
<dbReference type="GO" id="GO:0051015">
    <property type="term" value="F:actin filament binding"/>
    <property type="evidence" value="ECO:0007669"/>
    <property type="project" value="TreeGrafter"/>
</dbReference>
<keyword evidence="2 8" id="KW-0547">Nucleotide-binding</keyword>
<dbReference type="GO" id="GO:0007015">
    <property type="term" value="P:actin filament organization"/>
    <property type="evidence" value="ECO:0007669"/>
    <property type="project" value="TreeGrafter"/>
</dbReference>
<dbReference type="SUPFAM" id="SSF52540">
    <property type="entry name" value="P-loop containing nucleoside triphosphate hydrolases"/>
    <property type="match status" value="1"/>
</dbReference>
<comment type="caution">
    <text evidence="8">Lacks conserved residue(s) required for the propagation of feature annotation.</text>
</comment>
<keyword evidence="11" id="KW-0812">Transmembrane</keyword>
<keyword evidence="11" id="KW-1133">Transmembrane helix</keyword>
<evidence type="ECO:0000256" key="9">
    <source>
        <dbReference type="SAM" id="Coils"/>
    </source>
</evidence>
<name>A0A1I7XGT4_HETBA</name>
<feature type="coiled-coil region" evidence="9">
    <location>
        <begin position="915"/>
        <end position="942"/>
    </location>
</feature>
<feature type="region of interest" description="Disordered" evidence="10">
    <location>
        <begin position="286"/>
        <end position="306"/>
    </location>
</feature>
<feature type="domain" description="Myosin motor" evidence="12">
    <location>
        <begin position="342"/>
        <end position="679"/>
    </location>
</feature>
<keyword evidence="4 9" id="KW-0175">Coiled coil</keyword>
<evidence type="ECO:0000256" key="2">
    <source>
        <dbReference type="ARBA" id="ARBA00022741"/>
    </source>
</evidence>
<evidence type="ECO:0000256" key="8">
    <source>
        <dbReference type="PROSITE-ProRule" id="PRU00782"/>
    </source>
</evidence>
<keyword evidence="7 8" id="KW-0009">Actin-binding</keyword>
<evidence type="ECO:0000313" key="13">
    <source>
        <dbReference type="Proteomes" id="UP000095283"/>
    </source>
</evidence>
<dbReference type="Gene3D" id="4.10.270.10">
    <property type="entry name" value="Myosin, subunit A"/>
    <property type="match status" value="1"/>
</dbReference>
<accession>A0A1I7XGT4</accession>
<dbReference type="GO" id="GO:0000146">
    <property type="term" value="F:microfilament motor activity"/>
    <property type="evidence" value="ECO:0007669"/>
    <property type="project" value="TreeGrafter"/>
</dbReference>
<dbReference type="GO" id="GO:0005524">
    <property type="term" value="F:ATP binding"/>
    <property type="evidence" value="ECO:0007669"/>
    <property type="project" value="UniProtKB-UniRule"/>
</dbReference>
<evidence type="ECO:0000256" key="10">
    <source>
        <dbReference type="SAM" id="MobiDB-lite"/>
    </source>
</evidence>
<feature type="transmembrane region" description="Helical" evidence="11">
    <location>
        <begin position="186"/>
        <end position="206"/>
    </location>
</feature>
<evidence type="ECO:0000256" key="5">
    <source>
        <dbReference type="ARBA" id="ARBA00023123"/>
    </source>
</evidence>
<dbReference type="PRINTS" id="PR00193">
    <property type="entry name" value="MYOSINHEAVY"/>
</dbReference>
<proteinExistence type="inferred from homology"/>
<evidence type="ECO:0000256" key="4">
    <source>
        <dbReference type="ARBA" id="ARBA00023054"/>
    </source>
</evidence>
<organism evidence="13 14">
    <name type="scientific">Heterorhabditis bacteriophora</name>
    <name type="common">Entomopathogenic nematode worm</name>
    <dbReference type="NCBI Taxonomy" id="37862"/>
    <lineage>
        <taxon>Eukaryota</taxon>
        <taxon>Metazoa</taxon>
        <taxon>Ecdysozoa</taxon>
        <taxon>Nematoda</taxon>
        <taxon>Chromadorea</taxon>
        <taxon>Rhabditida</taxon>
        <taxon>Rhabditina</taxon>
        <taxon>Rhabditomorpha</taxon>
        <taxon>Strongyloidea</taxon>
        <taxon>Heterorhabditidae</taxon>
        <taxon>Heterorhabditis</taxon>
    </lineage>
</organism>
<dbReference type="Gene3D" id="3.40.850.10">
    <property type="entry name" value="Kinesin motor domain"/>
    <property type="match status" value="2"/>
</dbReference>
<dbReference type="FunFam" id="1.10.10.820:FF:000001">
    <property type="entry name" value="Myosin heavy chain"/>
    <property type="match status" value="1"/>
</dbReference>
<dbReference type="PANTHER" id="PTHR13140:SF857">
    <property type="entry name" value="MYOSIN-11"/>
    <property type="match status" value="1"/>
</dbReference>
<dbReference type="GO" id="GO:0016459">
    <property type="term" value="C:myosin complex"/>
    <property type="evidence" value="ECO:0007669"/>
    <property type="project" value="UniProtKB-KW"/>
</dbReference>
<keyword evidence="3 8" id="KW-0067">ATP-binding</keyword>
<dbReference type="AlphaFoldDB" id="A0A1I7XGT4"/>
<dbReference type="Pfam" id="PF00063">
    <property type="entry name" value="Myosin_head"/>
    <property type="match status" value="2"/>
</dbReference>
<keyword evidence="5 8" id="KW-0518">Myosin</keyword>
<evidence type="ECO:0000259" key="12">
    <source>
        <dbReference type="PROSITE" id="PS51456"/>
    </source>
</evidence>
<dbReference type="GO" id="GO:0060972">
    <property type="term" value="P:left/right pattern formation"/>
    <property type="evidence" value="ECO:0007669"/>
    <property type="project" value="UniProtKB-ARBA"/>
</dbReference>
<dbReference type="InterPro" id="IPR027417">
    <property type="entry name" value="P-loop_NTPase"/>
</dbReference>
<dbReference type="GO" id="GO:0005737">
    <property type="term" value="C:cytoplasm"/>
    <property type="evidence" value="ECO:0007669"/>
    <property type="project" value="TreeGrafter"/>
</dbReference>
<keyword evidence="13" id="KW-1185">Reference proteome</keyword>
<dbReference type="WBParaSite" id="Hba_16693">
    <property type="protein sequence ID" value="Hba_16693"/>
    <property type="gene ID" value="Hba_16693"/>
</dbReference>
<dbReference type="Proteomes" id="UP000095283">
    <property type="component" value="Unplaced"/>
</dbReference>
<evidence type="ECO:0000313" key="14">
    <source>
        <dbReference type="WBParaSite" id="Hba_16693"/>
    </source>
</evidence>
<dbReference type="SMART" id="SM00242">
    <property type="entry name" value="MYSc"/>
    <property type="match status" value="1"/>
</dbReference>
<dbReference type="FunFam" id="3.40.850.10:FF:000101">
    <property type="entry name" value="Slow myosin heavy chain 2"/>
    <property type="match status" value="1"/>
</dbReference>
<dbReference type="PANTHER" id="PTHR13140">
    <property type="entry name" value="MYOSIN"/>
    <property type="match status" value="1"/>
</dbReference>
<feature type="transmembrane region" description="Helical" evidence="11">
    <location>
        <begin position="244"/>
        <end position="264"/>
    </location>
</feature>
<reference evidence="14" key="1">
    <citation type="submission" date="2016-11" db="UniProtKB">
        <authorList>
            <consortium name="WormBaseParasite"/>
        </authorList>
    </citation>
    <scope>IDENTIFICATION</scope>
</reference>
<dbReference type="Gene3D" id="1.20.120.720">
    <property type="entry name" value="Myosin VI head, motor domain, U50 subdomain"/>
    <property type="match status" value="1"/>
</dbReference>
<evidence type="ECO:0000256" key="6">
    <source>
        <dbReference type="ARBA" id="ARBA00023175"/>
    </source>
</evidence>
<evidence type="ECO:0000256" key="7">
    <source>
        <dbReference type="ARBA" id="ARBA00023203"/>
    </source>
</evidence>